<keyword evidence="1" id="KW-1133">Transmembrane helix</keyword>
<evidence type="ECO:0000313" key="3">
    <source>
        <dbReference type="Proteomes" id="UP000244855"/>
    </source>
</evidence>
<dbReference type="EMBL" id="KZ805537">
    <property type="protein sequence ID" value="PVH94373.1"/>
    <property type="molecule type" value="Genomic_DNA"/>
</dbReference>
<organism evidence="2 3">
    <name type="scientific">Periconia macrospinosa</name>
    <dbReference type="NCBI Taxonomy" id="97972"/>
    <lineage>
        <taxon>Eukaryota</taxon>
        <taxon>Fungi</taxon>
        <taxon>Dikarya</taxon>
        <taxon>Ascomycota</taxon>
        <taxon>Pezizomycotina</taxon>
        <taxon>Dothideomycetes</taxon>
        <taxon>Pleosporomycetidae</taxon>
        <taxon>Pleosporales</taxon>
        <taxon>Massarineae</taxon>
        <taxon>Periconiaceae</taxon>
        <taxon>Periconia</taxon>
    </lineage>
</organism>
<name>A0A2V1DA11_9PLEO</name>
<proteinExistence type="predicted"/>
<dbReference type="AlphaFoldDB" id="A0A2V1DA11"/>
<feature type="transmembrane region" description="Helical" evidence="1">
    <location>
        <begin position="59"/>
        <end position="78"/>
    </location>
</feature>
<reference evidence="2 3" key="1">
    <citation type="journal article" date="2018" name="Sci. Rep.">
        <title>Comparative genomics provides insights into the lifestyle and reveals functional heterogeneity of dark septate endophytic fungi.</title>
        <authorList>
            <person name="Knapp D.G."/>
            <person name="Nemeth J.B."/>
            <person name="Barry K."/>
            <person name="Hainaut M."/>
            <person name="Henrissat B."/>
            <person name="Johnson J."/>
            <person name="Kuo A."/>
            <person name="Lim J.H.P."/>
            <person name="Lipzen A."/>
            <person name="Nolan M."/>
            <person name="Ohm R.A."/>
            <person name="Tamas L."/>
            <person name="Grigoriev I.V."/>
            <person name="Spatafora J.W."/>
            <person name="Nagy L.G."/>
            <person name="Kovacs G.M."/>
        </authorList>
    </citation>
    <scope>NUCLEOTIDE SEQUENCE [LARGE SCALE GENOMIC DNA]</scope>
    <source>
        <strain evidence="2 3">DSE2036</strain>
    </source>
</reference>
<gene>
    <name evidence="2" type="ORF">DM02DRAFT_192008</name>
</gene>
<keyword evidence="3" id="KW-1185">Reference proteome</keyword>
<protein>
    <submittedName>
        <fullName evidence="2">Uncharacterized protein</fullName>
    </submittedName>
</protein>
<evidence type="ECO:0000313" key="2">
    <source>
        <dbReference type="EMBL" id="PVH94373.1"/>
    </source>
</evidence>
<keyword evidence="1" id="KW-0472">Membrane</keyword>
<evidence type="ECO:0000256" key="1">
    <source>
        <dbReference type="SAM" id="Phobius"/>
    </source>
</evidence>
<accession>A0A2V1DA11</accession>
<sequence length="123" mass="13817">MVNYDHGSPPLCMLRPGIWGQIVYSRCCSTTPSKVRCNRVVSTYSLPFNCFTFLIFESFRPLACCLVFGYLLAMLLICGEVMHEGRRDGECDLLGVWEWKTREASSILTHGVWLAASSTVEIG</sequence>
<keyword evidence="1" id="KW-0812">Transmembrane</keyword>
<dbReference type="Proteomes" id="UP000244855">
    <property type="component" value="Unassembled WGS sequence"/>
</dbReference>